<organism evidence="4 5">
    <name type="scientific">Littorina saxatilis</name>
    <dbReference type="NCBI Taxonomy" id="31220"/>
    <lineage>
        <taxon>Eukaryota</taxon>
        <taxon>Metazoa</taxon>
        <taxon>Spiralia</taxon>
        <taxon>Lophotrochozoa</taxon>
        <taxon>Mollusca</taxon>
        <taxon>Gastropoda</taxon>
        <taxon>Caenogastropoda</taxon>
        <taxon>Littorinimorpha</taxon>
        <taxon>Littorinoidea</taxon>
        <taxon>Littorinidae</taxon>
        <taxon>Littorina</taxon>
    </lineage>
</organism>
<evidence type="ECO:0000256" key="2">
    <source>
        <dbReference type="SAM" id="Phobius"/>
    </source>
</evidence>
<feature type="region of interest" description="Disordered" evidence="1">
    <location>
        <begin position="1"/>
        <end position="122"/>
    </location>
</feature>
<evidence type="ECO:0000313" key="4">
    <source>
        <dbReference type="EMBL" id="KAK7112469.1"/>
    </source>
</evidence>
<feature type="compositionally biased region" description="Basic and acidic residues" evidence="1">
    <location>
        <begin position="95"/>
        <end position="122"/>
    </location>
</feature>
<keyword evidence="2" id="KW-0472">Membrane</keyword>
<feature type="transmembrane region" description="Helical" evidence="2">
    <location>
        <begin position="256"/>
        <end position="282"/>
    </location>
</feature>
<keyword evidence="2" id="KW-1133">Transmembrane helix</keyword>
<accession>A0AAN9BW24</accession>
<feature type="compositionally biased region" description="Low complexity" evidence="1">
    <location>
        <begin position="64"/>
        <end position="76"/>
    </location>
</feature>
<feature type="compositionally biased region" description="Basic and acidic residues" evidence="1">
    <location>
        <begin position="1"/>
        <end position="24"/>
    </location>
</feature>
<dbReference type="AlphaFoldDB" id="A0AAN9BW24"/>
<dbReference type="Proteomes" id="UP001374579">
    <property type="component" value="Unassembled WGS sequence"/>
</dbReference>
<gene>
    <name evidence="4" type="ORF">V1264_011922</name>
</gene>
<evidence type="ECO:0000313" key="5">
    <source>
        <dbReference type="Proteomes" id="UP001374579"/>
    </source>
</evidence>
<evidence type="ECO:0000256" key="1">
    <source>
        <dbReference type="SAM" id="MobiDB-lite"/>
    </source>
</evidence>
<dbReference type="Pfam" id="PF01145">
    <property type="entry name" value="Band_7"/>
    <property type="match status" value="1"/>
</dbReference>
<sequence length="584" mass="65218">MSEDKQKLVVTGDHSETGSVHEENGPQGEEEGSATQIQSGGVEAIAALTHVGTDKMPEDDQSRSESGASAGSSTPSITTYDIDGHDLQDVTVQRAEQDMQRTDDTHATEKAEMQEAQDLTKEELLDSEAADKLKQPTLDTEPDVHKREIVVEMDTFSRSSTRRQSFMLAMQADEPAGASGGGVMEDNRNGDSGDIEAASSDETTVDAEKSAWAKHMDKVQGTTQGFQIMEIFTDDDFDTVKEKWRRRSQCSARGKLLCCVCVVGVMAAILTAVLVPVSLVFVEYHEIALARSKLTGRVDRSQTIYPGCYLMFPDTELIRFQATGHQLRVDAHISSSEGLAVRLQLALQYFIKPEELGELYRKYAEKYAGVVRHVIDSEVRNQAVHLPLIQYRRDRAYVQQYLHRHLAERLQGNCCPPCCPRHCAVSRQYSGHNCSTCSQSPDCDSGFHVTLLPQHLQVLTLQLPDDLTERYLRGTLLQVELEMEHFLQQSKVESKMTEKLVKDIENTGREVLGAAKAEARQVRLEAEAEAEKIGQQAYSQAMGRLFKTLNLTEEPRRLALMNTLALKDFSDNFSFQHYDHLTVV</sequence>
<feature type="region of interest" description="Disordered" evidence="1">
    <location>
        <begin position="174"/>
        <end position="204"/>
    </location>
</feature>
<feature type="compositionally biased region" description="Basic and acidic residues" evidence="1">
    <location>
        <begin position="52"/>
        <end position="63"/>
    </location>
</feature>
<proteinExistence type="predicted"/>
<keyword evidence="5" id="KW-1185">Reference proteome</keyword>
<name>A0AAN9BW24_9CAEN</name>
<evidence type="ECO:0000259" key="3">
    <source>
        <dbReference type="Pfam" id="PF01145"/>
    </source>
</evidence>
<dbReference type="InterPro" id="IPR001107">
    <property type="entry name" value="Band_7"/>
</dbReference>
<keyword evidence="2" id="KW-0812">Transmembrane</keyword>
<reference evidence="4 5" key="1">
    <citation type="submission" date="2024-02" db="EMBL/GenBank/DDBJ databases">
        <title>Chromosome-scale genome assembly of the rough periwinkle Littorina saxatilis.</title>
        <authorList>
            <person name="De Jode A."/>
            <person name="Faria R."/>
            <person name="Formenti G."/>
            <person name="Sims Y."/>
            <person name="Smith T.P."/>
            <person name="Tracey A."/>
            <person name="Wood J.M.D."/>
            <person name="Zagrodzka Z.B."/>
            <person name="Johannesson K."/>
            <person name="Butlin R.K."/>
            <person name="Leder E.H."/>
        </authorList>
    </citation>
    <scope>NUCLEOTIDE SEQUENCE [LARGE SCALE GENOMIC DNA]</scope>
    <source>
        <strain evidence="4">Snail1</strain>
        <tissue evidence="4">Muscle</tissue>
    </source>
</reference>
<comment type="caution">
    <text evidence="4">The sequence shown here is derived from an EMBL/GenBank/DDBJ whole genome shotgun (WGS) entry which is preliminary data.</text>
</comment>
<protein>
    <recommendedName>
        <fullName evidence="3">Band 7 domain-containing protein</fullName>
    </recommendedName>
</protein>
<feature type="domain" description="Band 7" evidence="3">
    <location>
        <begin position="295"/>
        <end position="412"/>
    </location>
</feature>
<dbReference type="EMBL" id="JBAMIC010000002">
    <property type="protein sequence ID" value="KAK7112469.1"/>
    <property type="molecule type" value="Genomic_DNA"/>
</dbReference>